<dbReference type="EMBL" id="BOMW01000004">
    <property type="protein sequence ID" value="GIF02714.1"/>
    <property type="molecule type" value="Genomic_DNA"/>
</dbReference>
<reference evidence="2" key="1">
    <citation type="submission" date="2021-01" db="EMBL/GenBank/DDBJ databases">
        <title>Whole genome shotgun sequence of Actinoplanes siamensis NBRC 109076.</title>
        <authorList>
            <person name="Komaki H."/>
            <person name="Tamura T."/>
        </authorList>
    </citation>
    <scope>NUCLEOTIDE SEQUENCE</scope>
    <source>
        <strain evidence="2">NBRC 109076</strain>
    </source>
</reference>
<dbReference type="PANTHER" id="PTHR33121:SF76">
    <property type="entry name" value="SIGNALING PROTEIN"/>
    <property type="match status" value="1"/>
</dbReference>
<keyword evidence="3" id="KW-1185">Reference proteome</keyword>
<dbReference type="PANTHER" id="PTHR33121">
    <property type="entry name" value="CYCLIC DI-GMP PHOSPHODIESTERASE PDEF"/>
    <property type="match status" value="1"/>
</dbReference>
<dbReference type="PROSITE" id="PS50883">
    <property type="entry name" value="EAL"/>
    <property type="match status" value="1"/>
</dbReference>
<dbReference type="Pfam" id="PF00563">
    <property type="entry name" value="EAL"/>
    <property type="match status" value="1"/>
</dbReference>
<dbReference type="Proteomes" id="UP000629619">
    <property type="component" value="Unassembled WGS sequence"/>
</dbReference>
<dbReference type="InterPro" id="IPR035919">
    <property type="entry name" value="EAL_sf"/>
</dbReference>
<accession>A0A919N0E2</accession>
<dbReference type="RefSeq" id="WP_203676351.1">
    <property type="nucleotide sequence ID" value="NZ_BOMW01000004.1"/>
</dbReference>
<sequence length="422" mass="43822">MATRTADSPTEMRAESDAAVDLVLRDRLVTPLFQPIVDLANGAVVAVEGLARGPAGSGLERPDQLFEAARLAGRLGEMDMLCSERAIECALAATVPPPVLFVNAEPAVLDQPMSPRMLELSTGYLPFRFILEYTERGLPTVPGALLNVAGAIEACGGGIALDDVGADPMSLAFLPIIEPEVIKLDMHLVHNPSAAATRETCRAVRAAARRTGAVVIAEGIETEADLRTARSLGADWGQGWLFGRPGPLECLRYPVPAGPGVTLRPPRVGLHQPAGTPFEIAAARGARQVVLRDSAIQAVTRLCESAGSEGPSVIVASCDDPGAATRLAAFLDTVSSPTTYVAVVPPTRPLHGAMTVAVVGADSADGVSVRPLAGGDGNSDHFEIAASSDLSVVVDIARVLLRRLPMSCGTVSFSAARPAGAR</sequence>
<gene>
    <name evidence="2" type="ORF">Asi03nite_02520</name>
</gene>
<dbReference type="GO" id="GO:0071111">
    <property type="term" value="F:cyclic-guanylate-specific phosphodiesterase activity"/>
    <property type="evidence" value="ECO:0007669"/>
    <property type="project" value="InterPro"/>
</dbReference>
<proteinExistence type="predicted"/>
<protein>
    <recommendedName>
        <fullName evidence="1">EAL domain-containing protein</fullName>
    </recommendedName>
</protein>
<comment type="caution">
    <text evidence="2">The sequence shown here is derived from an EMBL/GenBank/DDBJ whole genome shotgun (WGS) entry which is preliminary data.</text>
</comment>
<feature type="domain" description="EAL" evidence="1">
    <location>
        <begin position="13"/>
        <end position="259"/>
    </location>
</feature>
<dbReference type="Gene3D" id="3.20.20.450">
    <property type="entry name" value="EAL domain"/>
    <property type="match status" value="1"/>
</dbReference>
<dbReference type="AlphaFoldDB" id="A0A919N0E2"/>
<dbReference type="InterPro" id="IPR050706">
    <property type="entry name" value="Cyclic-di-GMP_PDE-like"/>
</dbReference>
<evidence type="ECO:0000259" key="1">
    <source>
        <dbReference type="PROSITE" id="PS50883"/>
    </source>
</evidence>
<dbReference type="CDD" id="cd01948">
    <property type="entry name" value="EAL"/>
    <property type="match status" value="1"/>
</dbReference>
<dbReference type="SUPFAM" id="SSF141868">
    <property type="entry name" value="EAL domain-like"/>
    <property type="match status" value="1"/>
</dbReference>
<evidence type="ECO:0000313" key="2">
    <source>
        <dbReference type="EMBL" id="GIF02714.1"/>
    </source>
</evidence>
<organism evidence="2 3">
    <name type="scientific">Actinoplanes siamensis</name>
    <dbReference type="NCBI Taxonomy" id="1223317"/>
    <lineage>
        <taxon>Bacteria</taxon>
        <taxon>Bacillati</taxon>
        <taxon>Actinomycetota</taxon>
        <taxon>Actinomycetes</taxon>
        <taxon>Micromonosporales</taxon>
        <taxon>Micromonosporaceae</taxon>
        <taxon>Actinoplanes</taxon>
    </lineage>
</organism>
<name>A0A919N0E2_9ACTN</name>
<dbReference type="InterPro" id="IPR001633">
    <property type="entry name" value="EAL_dom"/>
</dbReference>
<evidence type="ECO:0000313" key="3">
    <source>
        <dbReference type="Proteomes" id="UP000629619"/>
    </source>
</evidence>
<dbReference type="SMART" id="SM00052">
    <property type="entry name" value="EAL"/>
    <property type="match status" value="1"/>
</dbReference>